<dbReference type="InterPro" id="IPR038594">
    <property type="entry name" value="SepF-like_sf"/>
</dbReference>
<comment type="caution">
    <text evidence="6">The sequence shown here is derived from an EMBL/GenBank/DDBJ whole genome shotgun (WGS) entry which is preliminary data.</text>
</comment>
<dbReference type="OrthoDB" id="9815206at2"/>
<evidence type="ECO:0000256" key="2">
    <source>
        <dbReference type="ARBA" id="ARBA00023210"/>
    </source>
</evidence>
<sequence>MAKKLVDKVLGFIGFEEEPVEEEEKERFREERFRDEETVPQVKRKGQVFSLHAQRQVRVIVAEPRAFEDVQSIAEHLKNRRPVVVNLERAESELARRVVDFVSGATYALNGSMQKVGNGIFLFVPSNMDIAGDIKEFGERGIFSWIEQ</sequence>
<keyword evidence="1 5" id="KW-0132">Cell division</keyword>
<dbReference type="InterPro" id="IPR023052">
    <property type="entry name" value="Cell_div_SepF"/>
</dbReference>
<evidence type="ECO:0000313" key="7">
    <source>
        <dbReference type="Proteomes" id="UP000271256"/>
    </source>
</evidence>
<dbReference type="GO" id="GO:0005737">
    <property type="term" value="C:cytoplasm"/>
    <property type="evidence" value="ECO:0007669"/>
    <property type="project" value="UniProtKB-SubCell"/>
</dbReference>
<dbReference type="InterPro" id="IPR007561">
    <property type="entry name" value="Cell_div_SepF/SepF-rel"/>
</dbReference>
<dbReference type="Gene3D" id="3.30.110.150">
    <property type="entry name" value="SepF-like protein"/>
    <property type="match status" value="1"/>
</dbReference>
<evidence type="ECO:0000256" key="5">
    <source>
        <dbReference type="HAMAP-Rule" id="MF_01197"/>
    </source>
</evidence>
<dbReference type="AlphaFoldDB" id="A0A494WVD8"/>
<keyword evidence="7" id="KW-1185">Reference proteome</keyword>
<organism evidence="6 7">
    <name type="scientific">Desulfofundulus salinus</name>
    <dbReference type="NCBI Taxonomy" id="2419843"/>
    <lineage>
        <taxon>Bacteria</taxon>
        <taxon>Bacillati</taxon>
        <taxon>Bacillota</taxon>
        <taxon>Clostridia</taxon>
        <taxon>Eubacteriales</taxon>
        <taxon>Peptococcaceae</taxon>
        <taxon>Desulfofundulus</taxon>
    </lineage>
</organism>
<dbReference type="RefSeq" id="WP_121451840.1">
    <property type="nucleotide sequence ID" value="NZ_RBWE01000001.1"/>
</dbReference>
<dbReference type="Proteomes" id="UP000271256">
    <property type="component" value="Unassembled WGS sequence"/>
</dbReference>
<comment type="subunit">
    <text evidence="5">Homodimer. Interacts with FtsZ.</text>
</comment>
<evidence type="ECO:0000256" key="3">
    <source>
        <dbReference type="ARBA" id="ARBA00023306"/>
    </source>
</evidence>
<dbReference type="PANTHER" id="PTHR35798:SF1">
    <property type="entry name" value="CELL DIVISION PROTEIN SEPF"/>
    <property type="match status" value="1"/>
</dbReference>
<evidence type="ECO:0000256" key="4">
    <source>
        <dbReference type="ARBA" id="ARBA00044936"/>
    </source>
</evidence>
<gene>
    <name evidence="5" type="primary">sepF</name>
    <name evidence="6" type="ORF">D7024_10955</name>
</gene>
<comment type="subcellular location">
    <subcellularLocation>
        <location evidence="5">Cytoplasm</location>
    </subcellularLocation>
    <text evidence="5">Localizes to the division site, in a FtsZ-dependent manner.</text>
</comment>
<protein>
    <recommendedName>
        <fullName evidence="5">Cell division protein SepF</fullName>
    </recommendedName>
</protein>
<proteinExistence type="inferred from homology"/>
<dbReference type="GO" id="GO:0000917">
    <property type="term" value="P:division septum assembly"/>
    <property type="evidence" value="ECO:0007669"/>
    <property type="project" value="UniProtKB-KW"/>
</dbReference>
<keyword evidence="5" id="KW-0963">Cytoplasm</keyword>
<dbReference type="HAMAP" id="MF_01197">
    <property type="entry name" value="SepF"/>
    <property type="match status" value="1"/>
</dbReference>
<keyword evidence="2 5" id="KW-0717">Septation</keyword>
<evidence type="ECO:0000256" key="1">
    <source>
        <dbReference type="ARBA" id="ARBA00022618"/>
    </source>
</evidence>
<accession>A0A494WVD8</accession>
<evidence type="ECO:0000313" key="6">
    <source>
        <dbReference type="EMBL" id="RKO67429.1"/>
    </source>
</evidence>
<reference evidence="6 7" key="1">
    <citation type="submission" date="2018-10" db="EMBL/GenBank/DDBJ databases">
        <authorList>
            <person name="Grouzdev D.S."/>
            <person name="Krutkina M.S."/>
            <person name="Tourova T.P."/>
            <person name="Nazina T.N."/>
        </authorList>
    </citation>
    <scope>NUCLEOTIDE SEQUENCE [LARGE SCALE GENOMIC DNA]</scope>
    <source>
        <strain evidence="6 7">435</strain>
    </source>
</reference>
<keyword evidence="3 5" id="KW-0131">Cell cycle</keyword>
<dbReference type="GO" id="GO:0043093">
    <property type="term" value="P:FtsZ-dependent cytokinesis"/>
    <property type="evidence" value="ECO:0007669"/>
    <property type="project" value="UniProtKB-UniRule"/>
</dbReference>
<name>A0A494WVD8_9FIRM</name>
<dbReference type="PANTHER" id="PTHR35798">
    <property type="entry name" value="CELL DIVISION PROTEIN SEPF"/>
    <property type="match status" value="1"/>
</dbReference>
<dbReference type="EMBL" id="RBWE01000001">
    <property type="protein sequence ID" value="RKO67429.1"/>
    <property type="molecule type" value="Genomic_DNA"/>
</dbReference>
<dbReference type="Pfam" id="PF04472">
    <property type="entry name" value="SepF"/>
    <property type="match status" value="1"/>
</dbReference>
<comment type="similarity">
    <text evidence="5">Belongs to the SepF family.</text>
</comment>
<comment type="function">
    <text evidence="4 5">Cell division protein that is part of the divisome complex and is recruited early to the Z-ring. Probably stimulates Z-ring formation, perhaps through the cross-linking of FtsZ protofilaments. Its function overlaps with FtsA.</text>
</comment>